<evidence type="ECO:0000313" key="2">
    <source>
        <dbReference type="EMBL" id="QDU34316.1"/>
    </source>
</evidence>
<dbReference type="AlphaFoldDB" id="A0A517YVS6"/>
<dbReference type="GO" id="GO:0016787">
    <property type="term" value="F:hydrolase activity"/>
    <property type="evidence" value="ECO:0007669"/>
    <property type="project" value="UniProtKB-KW"/>
</dbReference>
<keyword evidence="2" id="KW-0378">Hydrolase</keyword>
<dbReference type="InterPro" id="IPR024432">
    <property type="entry name" value="Put_RecE_PDDEXK-like_dom"/>
</dbReference>
<dbReference type="Pfam" id="PF12684">
    <property type="entry name" value="DUF3799"/>
    <property type="match status" value="1"/>
</dbReference>
<reference evidence="2 3" key="1">
    <citation type="submission" date="2019-02" db="EMBL/GenBank/DDBJ databases">
        <title>Deep-cultivation of Planctomycetes and their phenomic and genomic characterization uncovers novel biology.</title>
        <authorList>
            <person name="Wiegand S."/>
            <person name="Jogler M."/>
            <person name="Boedeker C."/>
            <person name="Pinto D."/>
            <person name="Vollmers J."/>
            <person name="Rivas-Marin E."/>
            <person name="Kohn T."/>
            <person name="Peeters S.H."/>
            <person name="Heuer A."/>
            <person name="Rast P."/>
            <person name="Oberbeckmann S."/>
            <person name="Bunk B."/>
            <person name="Jeske O."/>
            <person name="Meyerdierks A."/>
            <person name="Storesund J.E."/>
            <person name="Kallscheuer N."/>
            <person name="Luecker S."/>
            <person name="Lage O.M."/>
            <person name="Pohl T."/>
            <person name="Merkel B.J."/>
            <person name="Hornburger P."/>
            <person name="Mueller R.-W."/>
            <person name="Bruemmer F."/>
            <person name="Labrenz M."/>
            <person name="Spormann A.M."/>
            <person name="Op den Camp H."/>
            <person name="Overmann J."/>
            <person name="Amann R."/>
            <person name="Jetten M.S.M."/>
            <person name="Mascher T."/>
            <person name="Medema M.H."/>
            <person name="Devos D.P."/>
            <person name="Kaster A.-K."/>
            <person name="Ovreas L."/>
            <person name="Rohde M."/>
            <person name="Galperin M.Y."/>
            <person name="Jogler C."/>
        </authorList>
    </citation>
    <scope>NUCLEOTIDE SEQUENCE [LARGE SCALE GENOMIC DNA]</scope>
    <source>
        <strain evidence="2 3">KS4</strain>
    </source>
</reference>
<organism evidence="2 3">
    <name type="scientific">Poriferisphaera corsica</name>
    <dbReference type="NCBI Taxonomy" id="2528020"/>
    <lineage>
        <taxon>Bacteria</taxon>
        <taxon>Pseudomonadati</taxon>
        <taxon>Planctomycetota</taxon>
        <taxon>Phycisphaerae</taxon>
        <taxon>Phycisphaerales</taxon>
        <taxon>Phycisphaeraceae</taxon>
        <taxon>Poriferisphaera</taxon>
    </lineage>
</organism>
<dbReference type="InterPro" id="IPR011604">
    <property type="entry name" value="PDDEXK-like_dom_sf"/>
</dbReference>
<evidence type="ECO:0000259" key="1">
    <source>
        <dbReference type="Pfam" id="PF12684"/>
    </source>
</evidence>
<dbReference type="KEGG" id="pcor:KS4_23840"/>
<feature type="domain" description="Putative exodeoxyribonuclease 8 PDDEXK-like" evidence="1">
    <location>
        <begin position="43"/>
        <end position="231"/>
    </location>
</feature>
<sequence length="298" mass="34167">MILPAKNKLKVVDGINRIPCPSTGVHFGVPEKEYRAWDAVCQSDLKKFGKLIRTVHTREQVLEGMIYRKQTASFSLGSLVDDLVFNRDKVLDKYVVSDAYKTQCDSLYKKFADHEKEPIAEQVLNQATAIAQCVSDHPVIGPIFKDRQDKSQACFVWDDIHTGLRCKARIDHWGNFEGDSTIFDLKTTSNFHKFYSEIFKWGYHIQAAFYLDGAATLSRQNRRYVIVPVNTSPLEGVGGFYEVGMHEIEGMDLDSALRIKDSLIQDWFSFFEKGEWVGRVCETKKIRIPEYEEAKYAV</sequence>
<proteinExistence type="predicted"/>
<evidence type="ECO:0000313" key="3">
    <source>
        <dbReference type="Proteomes" id="UP000317369"/>
    </source>
</evidence>
<dbReference type="EC" id="3.1.11.-" evidence="2"/>
<dbReference type="RefSeq" id="WP_145078043.1">
    <property type="nucleotide sequence ID" value="NZ_CP036425.1"/>
</dbReference>
<name>A0A517YVS6_9BACT</name>
<dbReference type="Gene3D" id="3.90.320.10">
    <property type="match status" value="1"/>
</dbReference>
<dbReference type="EMBL" id="CP036425">
    <property type="protein sequence ID" value="QDU34316.1"/>
    <property type="molecule type" value="Genomic_DNA"/>
</dbReference>
<gene>
    <name evidence="2" type="primary">recE</name>
    <name evidence="2" type="ORF">KS4_23840</name>
</gene>
<keyword evidence="3" id="KW-1185">Reference proteome</keyword>
<protein>
    <submittedName>
        <fullName evidence="2">Exodeoxyribonuclease 8</fullName>
        <ecNumber evidence="2">3.1.11.-</ecNumber>
    </submittedName>
</protein>
<dbReference type="Proteomes" id="UP000317369">
    <property type="component" value="Chromosome"/>
</dbReference>
<dbReference type="OrthoDB" id="792901at2"/>
<accession>A0A517YVS6</accession>